<keyword evidence="5" id="KW-0812">Transmembrane</keyword>
<evidence type="ECO:0000313" key="10">
    <source>
        <dbReference type="EMBL" id="CCD35310.1"/>
    </source>
</evidence>
<keyword evidence="3" id="KW-1003">Cell membrane</keyword>
<keyword evidence="6" id="KW-1133">Transmembrane helix</keyword>
<dbReference type="InterPro" id="IPR010279">
    <property type="entry name" value="YqjD/ElaB"/>
</dbReference>
<reference evidence="10 11" key="1">
    <citation type="submission" date="2011-09" db="EMBL/GenBank/DDBJ databases">
        <authorList>
            <person name="Carlier A."/>
        </authorList>
    </citation>
    <scope>NUCLEOTIDE SEQUENCE [LARGE SCALE GENOMIC DNA]</scope>
    <source>
        <strain evidence="10 11">UZHbot1</strain>
    </source>
</reference>
<comment type="caution">
    <text evidence="10">The sequence shown here is derived from an EMBL/GenBank/DDBJ whole genome shotgun (WGS) entry which is preliminary data.</text>
</comment>
<evidence type="ECO:0008006" key="12">
    <source>
        <dbReference type="Google" id="ProtNLM"/>
    </source>
</evidence>
<proteinExistence type="inferred from homology"/>
<gene>
    <name evidence="10" type="ORF">BKIR_c1_2872</name>
</gene>
<evidence type="ECO:0000256" key="7">
    <source>
        <dbReference type="ARBA" id="ARBA00023136"/>
    </source>
</evidence>
<dbReference type="Pfam" id="PF05957">
    <property type="entry name" value="DUF883"/>
    <property type="match status" value="1"/>
</dbReference>
<evidence type="ECO:0000256" key="2">
    <source>
        <dbReference type="ARBA" id="ARBA00010423"/>
    </source>
</evidence>
<feature type="domain" description="DUF883" evidence="8">
    <location>
        <begin position="24"/>
        <end position="73"/>
    </location>
</feature>
<keyword evidence="7" id="KW-0472">Membrane</keyword>
<dbReference type="PANTHER" id="PTHR35893:SF3">
    <property type="entry name" value="INNER MEMBRANE PROTEIN"/>
    <property type="match status" value="1"/>
</dbReference>
<dbReference type="PANTHER" id="PTHR35893">
    <property type="entry name" value="INNER MEMBRANE PROTEIN-RELATED"/>
    <property type="match status" value="1"/>
</dbReference>
<accession>G4M2D3</accession>
<dbReference type="InterPro" id="IPR043604">
    <property type="entry name" value="DUF883_N"/>
</dbReference>
<dbReference type="BioCyc" id="CBUR1055526:G10QW-748-MONOMER"/>
<dbReference type="GO" id="GO:0005886">
    <property type="term" value="C:plasma membrane"/>
    <property type="evidence" value="ECO:0007669"/>
    <property type="project" value="UniProtKB-SubCell"/>
</dbReference>
<dbReference type="InterPro" id="IPR043605">
    <property type="entry name" value="DUF883_C"/>
</dbReference>
<dbReference type="GO" id="GO:0043022">
    <property type="term" value="F:ribosome binding"/>
    <property type="evidence" value="ECO:0007669"/>
    <property type="project" value="InterPro"/>
</dbReference>
<evidence type="ECO:0000256" key="4">
    <source>
        <dbReference type="ARBA" id="ARBA00022519"/>
    </source>
</evidence>
<protein>
    <recommendedName>
        <fullName evidence="12">Transmembrane protein</fullName>
    </recommendedName>
</protein>
<keyword evidence="11" id="KW-1185">Reference proteome</keyword>
<dbReference type="Proteomes" id="UP000003511">
    <property type="component" value="Unassembled WGS sequence"/>
</dbReference>
<dbReference type="EMBL" id="CAFE01000001">
    <property type="protein sequence ID" value="CCD35310.1"/>
    <property type="molecule type" value="Genomic_DNA"/>
</dbReference>
<dbReference type="STRING" id="1055526.BKIR_c1_2872"/>
<evidence type="ECO:0000256" key="5">
    <source>
        <dbReference type="ARBA" id="ARBA00022692"/>
    </source>
</evidence>
<organism evidence="10 11">
    <name type="scientific">Candidatus Paraburkholderia kirkii UZHbot1</name>
    <dbReference type="NCBI Taxonomy" id="1055526"/>
    <lineage>
        <taxon>Bacteria</taxon>
        <taxon>Pseudomonadati</taxon>
        <taxon>Pseudomonadota</taxon>
        <taxon>Betaproteobacteria</taxon>
        <taxon>Burkholderiales</taxon>
        <taxon>Burkholderiaceae</taxon>
        <taxon>Paraburkholderia</taxon>
    </lineage>
</organism>
<keyword evidence="4" id="KW-0997">Cell inner membrane</keyword>
<comment type="subcellular location">
    <subcellularLocation>
        <location evidence="1">Cell inner membrane</location>
        <topology evidence="1">Single-pass membrane protein</topology>
    </subcellularLocation>
</comment>
<dbReference type="HOGENOM" id="CLU_132623_0_2_4"/>
<evidence type="ECO:0000313" key="11">
    <source>
        <dbReference type="Proteomes" id="UP000003511"/>
    </source>
</evidence>
<dbReference type="Pfam" id="PF19029">
    <property type="entry name" value="DUF883_C"/>
    <property type="match status" value="1"/>
</dbReference>
<reference evidence="10 11" key="2">
    <citation type="submission" date="2011-10" db="EMBL/GenBank/DDBJ databases">
        <title>Draft genome sequence of Candidatus Burkholderia kirkii.</title>
        <authorList>
            <person name="Carlier A.L."/>
            <person name="Eberl L."/>
        </authorList>
    </citation>
    <scope>NUCLEOTIDE SEQUENCE [LARGE SCALE GENOMIC DNA]</scope>
    <source>
        <strain evidence="10 11">UZHbot1</strain>
    </source>
</reference>
<evidence type="ECO:0000256" key="1">
    <source>
        <dbReference type="ARBA" id="ARBA00004377"/>
    </source>
</evidence>
<sequence>MDPLRRGSHYMSQTTVQLALGKQKIVEDIKVLLNDSEELLRLSASLPGEGVDALRTRLREHVDSARVALEDAQASVQSRYRAGVDCTEKYVKDNPWQSIGIAAGVGFLLSLLVSR</sequence>
<comment type="similarity">
    <text evidence="2">Belongs to the ElaB/YgaM/YqjD family.</text>
</comment>
<evidence type="ECO:0000259" key="9">
    <source>
        <dbReference type="Pfam" id="PF19029"/>
    </source>
</evidence>
<feature type="domain" description="DUF883" evidence="9">
    <location>
        <begin position="87"/>
        <end position="115"/>
    </location>
</feature>
<name>G4M2D3_9BURK</name>
<dbReference type="AlphaFoldDB" id="G4M2D3"/>
<evidence type="ECO:0000256" key="6">
    <source>
        <dbReference type="ARBA" id="ARBA00022989"/>
    </source>
</evidence>
<evidence type="ECO:0000256" key="3">
    <source>
        <dbReference type="ARBA" id="ARBA00022475"/>
    </source>
</evidence>
<evidence type="ECO:0000259" key="8">
    <source>
        <dbReference type="Pfam" id="PF05957"/>
    </source>
</evidence>